<comment type="caution">
    <text evidence="1">The sequence shown here is derived from an EMBL/GenBank/DDBJ whole genome shotgun (WGS) entry which is preliminary data.</text>
</comment>
<proteinExistence type="predicted"/>
<protein>
    <submittedName>
        <fullName evidence="1">Flavin reductase like domain-containing protein</fullName>
    </submittedName>
</protein>
<reference evidence="1" key="2">
    <citation type="journal article" date="2022" name="New Phytol.">
        <title>Evolutionary transition to the ectomycorrhizal habit in the genomes of a hyperdiverse lineage of mushroom-forming fungi.</title>
        <authorList>
            <person name="Looney B."/>
            <person name="Miyauchi S."/>
            <person name="Morin E."/>
            <person name="Drula E."/>
            <person name="Courty P.E."/>
            <person name="Kohler A."/>
            <person name="Kuo A."/>
            <person name="LaButti K."/>
            <person name="Pangilinan J."/>
            <person name="Lipzen A."/>
            <person name="Riley R."/>
            <person name="Andreopoulos W."/>
            <person name="He G."/>
            <person name="Johnson J."/>
            <person name="Nolan M."/>
            <person name="Tritt A."/>
            <person name="Barry K.W."/>
            <person name="Grigoriev I.V."/>
            <person name="Nagy L.G."/>
            <person name="Hibbett D."/>
            <person name="Henrissat B."/>
            <person name="Matheny P.B."/>
            <person name="Labbe J."/>
            <person name="Martin F.M."/>
        </authorList>
    </citation>
    <scope>NUCLEOTIDE SEQUENCE</scope>
    <source>
        <strain evidence="1">EC-137</strain>
    </source>
</reference>
<dbReference type="Proteomes" id="UP000814128">
    <property type="component" value="Unassembled WGS sequence"/>
</dbReference>
<sequence length="198" mass="21283">LHSRLRNLLREMAQPVAVVTSHMPRTSPDDPAYHGATLSSFTSVALSPHPLVAFSLRVPSRMAASLSNLALSNAPGAHMLVNLLSAPQAPLATLFSRADLHPRPFHDLGAHWSLSQTGHLPVLHGALGALACRVVGPAWRLSELADEGAGMGISEGVESELFIARVLSVEDVPLSEDARSEDEAWRLPLLYHRRGYGT</sequence>
<feature type="non-terminal residue" evidence="1">
    <location>
        <position position="198"/>
    </location>
</feature>
<evidence type="ECO:0000313" key="1">
    <source>
        <dbReference type="EMBL" id="KAI0032676.1"/>
    </source>
</evidence>
<keyword evidence="2" id="KW-1185">Reference proteome</keyword>
<name>A0ACB8QMT2_9AGAM</name>
<organism evidence="1 2">
    <name type="scientific">Vararia minispora EC-137</name>
    <dbReference type="NCBI Taxonomy" id="1314806"/>
    <lineage>
        <taxon>Eukaryota</taxon>
        <taxon>Fungi</taxon>
        <taxon>Dikarya</taxon>
        <taxon>Basidiomycota</taxon>
        <taxon>Agaricomycotina</taxon>
        <taxon>Agaricomycetes</taxon>
        <taxon>Russulales</taxon>
        <taxon>Lachnocladiaceae</taxon>
        <taxon>Vararia</taxon>
    </lineage>
</organism>
<accession>A0ACB8QMT2</accession>
<dbReference type="EMBL" id="MU273539">
    <property type="protein sequence ID" value="KAI0032676.1"/>
    <property type="molecule type" value="Genomic_DNA"/>
</dbReference>
<reference evidence="1" key="1">
    <citation type="submission" date="2021-02" db="EMBL/GenBank/DDBJ databases">
        <authorList>
            <consortium name="DOE Joint Genome Institute"/>
            <person name="Ahrendt S."/>
            <person name="Looney B.P."/>
            <person name="Miyauchi S."/>
            <person name="Morin E."/>
            <person name="Drula E."/>
            <person name="Courty P.E."/>
            <person name="Chicoki N."/>
            <person name="Fauchery L."/>
            <person name="Kohler A."/>
            <person name="Kuo A."/>
            <person name="Labutti K."/>
            <person name="Pangilinan J."/>
            <person name="Lipzen A."/>
            <person name="Riley R."/>
            <person name="Andreopoulos W."/>
            <person name="He G."/>
            <person name="Johnson J."/>
            <person name="Barry K.W."/>
            <person name="Grigoriev I.V."/>
            <person name="Nagy L."/>
            <person name="Hibbett D."/>
            <person name="Henrissat B."/>
            <person name="Matheny P.B."/>
            <person name="Labbe J."/>
            <person name="Martin F."/>
        </authorList>
    </citation>
    <scope>NUCLEOTIDE SEQUENCE</scope>
    <source>
        <strain evidence="1">EC-137</strain>
    </source>
</reference>
<feature type="non-terminal residue" evidence="1">
    <location>
        <position position="1"/>
    </location>
</feature>
<gene>
    <name evidence="1" type="ORF">K488DRAFT_38583</name>
</gene>
<evidence type="ECO:0000313" key="2">
    <source>
        <dbReference type="Proteomes" id="UP000814128"/>
    </source>
</evidence>